<evidence type="ECO:0000256" key="9">
    <source>
        <dbReference type="SAM" id="MobiDB-lite"/>
    </source>
</evidence>
<gene>
    <name evidence="12" type="ORF">Ocin01_10208</name>
</gene>
<keyword evidence="13" id="KW-1185">Reference proteome</keyword>
<dbReference type="InterPro" id="IPR048674">
    <property type="entry name" value="COQ9_HTH"/>
</dbReference>
<keyword evidence="5" id="KW-0809">Transit peptide</keyword>
<accession>A0A1D2MU94</accession>
<name>A0A1D2MU94_ORCCI</name>
<proteinExistence type="inferred from homology"/>
<dbReference type="AlphaFoldDB" id="A0A1D2MU94"/>
<comment type="function">
    <text evidence="8">Membrane-associated protein that warps the membrane surface to access and bind aromatic isoprenes with high specificity, including ubiquinone (CoQ) isoprene intermediates and presents them directly to Coq7, therefore facilitating the Coq7-mediated hydroxylase step. Participates in the biosynthesis of coenzyme Q, also named ubiquinone, an essential lipid-soluble electron transporter for aerobic cellular respiration.</text>
</comment>
<evidence type="ECO:0000256" key="6">
    <source>
        <dbReference type="ARBA" id="ARBA00023121"/>
    </source>
</evidence>
<feature type="domain" description="COQ9 C-terminal" evidence="10">
    <location>
        <begin position="188"/>
        <end position="256"/>
    </location>
</feature>
<feature type="domain" description="Ubiquinone biosynthesis protein COQ9 HTH" evidence="11">
    <location>
        <begin position="85"/>
        <end position="113"/>
    </location>
</feature>
<evidence type="ECO:0000256" key="4">
    <source>
        <dbReference type="ARBA" id="ARBA00022688"/>
    </source>
</evidence>
<dbReference type="STRING" id="48709.A0A1D2MU94"/>
<dbReference type="Proteomes" id="UP000094527">
    <property type="component" value="Unassembled WGS sequence"/>
</dbReference>
<protein>
    <recommendedName>
        <fullName evidence="8">Ubiquinone biosynthesis protein</fullName>
    </recommendedName>
</protein>
<reference evidence="12 13" key="1">
    <citation type="journal article" date="2016" name="Genome Biol. Evol.">
        <title>Gene Family Evolution Reflects Adaptation to Soil Environmental Stressors in the Genome of the Collembolan Orchesella cincta.</title>
        <authorList>
            <person name="Faddeeva-Vakhrusheva A."/>
            <person name="Derks M.F."/>
            <person name="Anvar S.Y."/>
            <person name="Agamennone V."/>
            <person name="Suring W."/>
            <person name="Smit S."/>
            <person name="van Straalen N.M."/>
            <person name="Roelofs D."/>
        </authorList>
    </citation>
    <scope>NUCLEOTIDE SEQUENCE [LARGE SCALE GENOMIC DNA]</scope>
    <source>
        <tissue evidence="12">Mixed pool</tissue>
    </source>
</reference>
<evidence type="ECO:0000256" key="8">
    <source>
        <dbReference type="RuleBase" id="RU366063"/>
    </source>
</evidence>
<dbReference type="OrthoDB" id="619536at2759"/>
<dbReference type="NCBIfam" id="TIGR02396">
    <property type="entry name" value="diverge_rpsU"/>
    <property type="match status" value="1"/>
</dbReference>
<evidence type="ECO:0000256" key="3">
    <source>
        <dbReference type="ARBA" id="ARBA00010766"/>
    </source>
</evidence>
<feature type="region of interest" description="Disordered" evidence="9">
    <location>
        <begin position="53"/>
        <end position="76"/>
    </location>
</feature>
<dbReference type="EMBL" id="LJIJ01000537">
    <property type="protein sequence ID" value="ODM96468.1"/>
    <property type="molecule type" value="Genomic_DNA"/>
</dbReference>
<keyword evidence="12" id="KW-0830">Ubiquinone</keyword>
<comment type="subcellular location">
    <subcellularLocation>
        <location evidence="1 8">Mitochondrion</location>
    </subcellularLocation>
</comment>
<dbReference type="OMA" id="FLENRIH"/>
<dbReference type="GO" id="GO:0006744">
    <property type="term" value="P:ubiquinone biosynthetic process"/>
    <property type="evidence" value="ECO:0007669"/>
    <property type="project" value="UniProtKB-UniRule"/>
</dbReference>
<evidence type="ECO:0000259" key="11">
    <source>
        <dbReference type="Pfam" id="PF21392"/>
    </source>
</evidence>
<dbReference type="PANTHER" id="PTHR21427:SF19">
    <property type="entry name" value="UBIQUINONE BIOSYNTHESIS PROTEIN COQ9, MITOCHONDRIAL"/>
    <property type="match status" value="1"/>
</dbReference>
<comment type="caution">
    <text evidence="12">The sequence shown here is derived from an EMBL/GenBank/DDBJ whole genome shotgun (WGS) entry which is preliminary data.</text>
</comment>
<keyword evidence="6 8" id="KW-0446">Lipid-binding</keyword>
<dbReference type="PANTHER" id="PTHR21427">
    <property type="entry name" value="UBIQUINONE BIOSYNTHESIS PROTEIN COQ9, MITOCHONDRIAL"/>
    <property type="match status" value="1"/>
</dbReference>
<dbReference type="GO" id="GO:0008289">
    <property type="term" value="F:lipid binding"/>
    <property type="evidence" value="ECO:0007669"/>
    <property type="project" value="UniProtKB-UniRule"/>
</dbReference>
<organism evidence="12 13">
    <name type="scientific">Orchesella cincta</name>
    <name type="common">Springtail</name>
    <name type="synonym">Podura cincta</name>
    <dbReference type="NCBI Taxonomy" id="48709"/>
    <lineage>
        <taxon>Eukaryota</taxon>
        <taxon>Metazoa</taxon>
        <taxon>Ecdysozoa</taxon>
        <taxon>Arthropoda</taxon>
        <taxon>Hexapoda</taxon>
        <taxon>Collembola</taxon>
        <taxon>Entomobryomorpha</taxon>
        <taxon>Entomobryoidea</taxon>
        <taxon>Orchesellidae</taxon>
        <taxon>Orchesellinae</taxon>
        <taxon>Orchesella</taxon>
    </lineage>
</organism>
<dbReference type="GO" id="GO:0005743">
    <property type="term" value="C:mitochondrial inner membrane"/>
    <property type="evidence" value="ECO:0007669"/>
    <property type="project" value="TreeGrafter"/>
</dbReference>
<dbReference type="UniPathway" id="UPA00232"/>
<dbReference type="InterPro" id="IPR012762">
    <property type="entry name" value="Ubiq_biosynth_COQ9"/>
</dbReference>
<comment type="similarity">
    <text evidence="3 8">Belongs to the COQ9 family.</text>
</comment>
<evidence type="ECO:0000259" key="10">
    <source>
        <dbReference type="Pfam" id="PF08511"/>
    </source>
</evidence>
<evidence type="ECO:0000313" key="12">
    <source>
        <dbReference type="EMBL" id="ODM96468.1"/>
    </source>
</evidence>
<dbReference type="Gene3D" id="1.10.357.10">
    <property type="entry name" value="Tetracycline Repressor, domain 2"/>
    <property type="match status" value="1"/>
</dbReference>
<dbReference type="InterPro" id="IPR013718">
    <property type="entry name" value="COQ9_C"/>
</dbReference>
<evidence type="ECO:0000256" key="7">
    <source>
        <dbReference type="ARBA" id="ARBA00023128"/>
    </source>
</evidence>
<dbReference type="Pfam" id="PF21392">
    <property type="entry name" value="COQ9_N"/>
    <property type="match status" value="1"/>
</dbReference>
<evidence type="ECO:0000256" key="5">
    <source>
        <dbReference type="ARBA" id="ARBA00022946"/>
    </source>
</evidence>
<dbReference type="Pfam" id="PF08511">
    <property type="entry name" value="COQ9"/>
    <property type="match status" value="1"/>
</dbReference>
<sequence length="287" mass="32473">MLTRATAVNRLSKCCGLPKFQPWSREFSKRAVFKYQRIAAVNGFSRCYSTEQQNQSSDFGSSGPQDGSSSNYTNTSDKGITEEEFQIKLQILKASLNHVNTKGWSIDALKAGASDLSLSESIASLCTAYDLVEYFQRYSNHELDNYLRGLEKKDKSLYSSVENRLKFVVPVIDRYHEAMAISLEPVNVPRSLQVLRDLADIICIHGLGDTSTDLRWYTKRTGIVSLYVATECCMVQDKSEGFQETWNFLQRRVKDYEFCERFGASALPAVEASVTTLLNIIGMNRKR</sequence>
<comment type="pathway">
    <text evidence="2 8">Cofactor biosynthesis; ubiquinone biosynthesis.</text>
</comment>
<keyword evidence="7 8" id="KW-0496">Mitochondrion</keyword>
<evidence type="ECO:0000313" key="13">
    <source>
        <dbReference type="Proteomes" id="UP000094527"/>
    </source>
</evidence>
<evidence type="ECO:0000256" key="2">
    <source>
        <dbReference type="ARBA" id="ARBA00004749"/>
    </source>
</evidence>
<keyword evidence="4 8" id="KW-0831">Ubiquinone biosynthesis</keyword>
<evidence type="ECO:0000256" key="1">
    <source>
        <dbReference type="ARBA" id="ARBA00004173"/>
    </source>
</evidence>